<evidence type="ECO:0000256" key="2">
    <source>
        <dbReference type="ARBA" id="ARBA00004136"/>
    </source>
</evidence>
<protein>
    <recommendedName>
        <fullName evidence="6">Tegument protein UL51 homolog</fullName>
    </recommendedName>
</protein>
<dbReference type="Pfam" id="PF04533">
    <property type="entry name" value="Herpes_U44"/>
    <property type="match status" value="1"/>
</dbReference>
<keyword evidence="10" id="KW-0564">Palmitate</keyword>
<evidence type="ECO:0000313" key="14">
    <source>
        <dbReference type="Proteomes" id="UP000152474"/>
    </source>
</evidence>
<dbReference type="EMBL" id="KF921519">
    <property type="protein sequence ID" value="AHC02783.1"/>
    <property type="molecule type" value="Genomic_DNA"/>
</dbReference>
<evidence type="ECO:0000256" key="5">
    <source>
        <dbReference type="ARBA" id="ARBA00006551"/>
    </source>
</evidence>
<proteinExistence type="inferred from homology"/>
<dbReference type="GeneID" id="20098544"/>
<keyword evidence="11" id="KW-1035">Host cytoplasm</keyword>
<dbReference type="OrthoDB" id="30592at10239"/>
<reference evidence="13 14" key="1">
    <citation type="submission" date="2013-11" db="EMBL/GenBank/DDBJ databases">
        <title>Genome sequence of elephant endotheliotropic herpesvirus 5.</title>
        <authorList>
            <person name="Wilkie G.S."/>
            <person name="Davison A.J."/>
            <person name="Denk D."/>
            <person name="Kerr K."/>
            <person name="Redrobe S."/>
            <person name="Steinbach F."/>
            <person name="Dastjerdi A."/>
        </authorList>
    </citation>
    <scope>NUCLEOTIDE SEQUENCE [LARGE SCALE GENOMIC DNA]</scope>
    <source>
        <strain evidence="13 14">Vijay</strain>
    </source>
</reference>
<evidence type="ECO:0000256" key="1">
    <source>
        <dbReference type="ARBA" id="ARBA00001991"/>
    </source>
</evidence>
<dbReference type="GO" id="GO:0044423">
    <property type="term" value="C:virion component"/>
    <property type="evidence" value="ECO:0007669"/>
    <property type="project" value="UniProtKB-KW"/>
</dbReference>
<keyword evidence="7" id="KW-0597">Phosphoprotein</keyword>
<keyword evidence="8" id="KW-1040">Host Golgi apparatus</keyword>
<dbReference type="RefSeq" id="YP_009052024.1">
    <property type="nucleotide sequence ID" value="NC_024696.1"/>
</dbReference>
<evidence type="ECO:0000256" key="3">
    <source>
        <dbReference type="ARBA" id="ARBA00004192"/>
    </source>
</evidence>
<accession>A0A075CZJ5</accession>
<evidence type="ECO:0000313" key="13">
    <source>
        <dbReference type="EMBL" id="AHC02783.1"/>
    </source>
</evidence>
<evidence type="ECO:0000256" key="11">
    <source>
        <dbReference type="ARBA" id="ARBA00023200"/>
    </source>
</evidence>
<keyword evidence="14" id="KW-1185">Reference proteome</keyword>
<sequence length="320" mass="35210">MGALCDKCLRPSISETRYETLKNEMDIADLQTVMSYNLGLSSADITQLIDNEENKTKLLEILPTYMAYKTKLMRCEDAKDTCVDHLRDIVDTELHKLQFIIKSLEIIMFKIAMGNLEISDTQIEALATKYATDQTTLSDLEKSLRVINEDRKCSFTLMKTSGDAMVEKNIDDEEDSSTIVVSNGQATKKQSARASIDDNQTIPLSNGTIGINEQKSGILVDISNGKEGYSSKVISSSSTKIRGVGIIDNAISPSKTVISSTILNNKQTPHFQPIPEETELILPEVPTTDPAILEVGEITTTVGEVKKKVPSRERAPIASC</sequence>
<evidence type="ECO:0000256" key="7">
    <source>
        <dbReference type="ARBA" id="ARBA00022553"/>
    </source>
</evidence>
<keyword evidence="12" id="KW-0449">Lipoprotein</keyword>
<evidence type="ECO:0000256" key="6">
    <source>
        <dbReference type="ARBA" id="ARBA00019508"/>
    </source>
</evidence>
<evidence type="ECO:0000256" key="12">
    <source>
        <dbReference type="ARBA" id="ARBA00023288"/>
    </source>
</evidence>
<evidence type="ECO:0000256" key="8">
    <source>
        <dbReference type="ARBA" id="ARBA00022812"/>
    </source>
</evidence>
<dbReference type="KEGG" id="vg:20098544"/>
<comment type="subcellular location">
    <subcellularLocation>
        <location evidence="2">Host Golgi apparatus</location>
    </subcellularLocation>
    <subcellularLocation>
        <location evidence="3">Host cytoplasm</location>
    </subcellularLocation>
    <subcellularLocation>
        <location evidence="4">Virion</location>
    </subcellularLocation>
</comment>
<gene>
    <name evidence="13" type="primary">U44</name>
</gene>
<evidence type="ECO:0000256" key="9">
    <source>
        <dbReference type="ARBA" id="ARBA00022844"/>
    </source>
</evidence>
<comment type="function">
    <text evidence="1">Plays several roles during the time course of infection, including egress of virus particles from the perinuclear space and secondary envelopment of cytoplasmic capsids that bud into specific trans-Golgi network (TGN)-derived membranes.</text>
</comment>
<dbReference type="Proteomes" id="UP000152474">
    <property type="component" value="Segment"/>
</dbReference>
<dbReference type="InterPro" id="IPR007619">
    <property type="entry name" value="Herpes_U44"/>
</dbReference>
<keyword evidence="9" id="KW-0946">Virion</keyword>
<dbReference type="GO" id="GO:0044177">
    <property type="term" value="C:host cell Golgi apparatus"/>
    <property type="evidence" value="ECO:0007669"/>
    <property type="project" value="UniProtKB-SubCell"/>
</dbReference>
<evidence type="ECO:0000256" key="4">
    <source>
        <dbReference type="ARBA" id="ARBA00004328"/>
    </source>
</evidence>
<evidence type="ECO:0000256" key="10">
    <source>
        <dbReference type="ARBA" id="ARBA00023139"/>
    </source>
</evidence>
<name>A0A075CZJ5_9BETA</name>
<organism evidence="13 14">
    <name type="scientific">Elephant endotheliotropic herpesvirus 5</name>
    <dbReference type="NCBI Taxonomy" id="768738"/>
    <lineage>
        <taxon>Viruses</taxon>
        <taxon>Duplodnaviria</taxon>
        <taxon>Heunggongvirae</taxon>
        <taxon>Peploviricota</taxon>
        <taxon>Herviviricetes</taxon>
        <taxon>Herpesvirales</taxon>
        <taxon>Orthoherpesviridae</taxon>
        <taxon>Betaherpesvirinae</taxon>
        <taxon>Proboscivirus</taxon>
    </lineage>
</organism>
<comment type="similarity">
    <text evidence="5">Belongs to the herpesviridae UL51 family.</text>
</comment>